<evidence type="ECO:0000259" key="1">
    <source>
        <dbReference type="Pfam" id="PF00248"/>
    </source>
</evidence>
<dbReference type="Pfam" id="PF00248">
    <property type="entry name" value="Aldo_ket_red"/>
    <property type="match status" value="1"/>
</dbReference>
<evidence type="ECO:0000313" key="3">
    <source>
        <dbReference type="Proteomes" id="UP000267003"/>
    </source>
</evidence>
<proteinExistence type="predicted"/>
<dbReference type="Gene3D" id="3.20.20.100">
    <property type="entry name" value="NADP-dependent oxidoreductase domain"/>
    <property type="match status" value="1"/>
</dbReference>
<keyword evidence="3" id="KW-1185">Reference proteome</keyword>
<dbReference type="EMBL" id="RAWK01000226">
    <property type="protein sequence ID" value="RKH57840.1"/>
    <property type="molecule type" value="Genomic_DNA"/>
</dbReference>
<dbReference type="InterPro" id="IPR036812">
    <property type="entry name" value="NAD(P)_OxRdtase_dom_sf"/>
</dbReference>
<dbReference type="InterPro" id="IPR053135">
    <property type="entry name" value="AKR2_Oxidoreductase"/>
</dbReference>
<dbReference type="SUPFAM" id="SSF51430">
    <property type="entry name" value="NAD(P)-linked oxidoreductase"/>
    <property type="match status" value="1"/>
</dbReference>
<organism evidence="2 3">
    <name type="scientific">Corallococcus aberystwythensis</name>
    <dbReference type="NCBI Taxonomy" id="2316722"/>
    <lineage>
        <taxon>Bacteria</taxon>
        <taxon>Pseudomonadati</taxon>
        <taxon>Myxococcota</taxon>
        <taxon>Myxococcia</taxon>
        <taxon>Myxococcales</taxon>
        <taxon>Cystobacterineae</taxon>
        <taxon>Myxococcaceae</taxon>
        <taxon>Corallococcus</taxon>
    </lineage>
</organism>
<feature type="domain" description="NADP-dependent oxidoreductase" evidence="1">
    <location>
        <begin position="26"/>
        <end position="217"/>
    </location>
</feature>
<protein>
    <submittedName>
        <fullName evidence="2">Aldo/keto reductase</fullName>
    </submittedName>
</protein>
<dbReference type="PANTHER" id="PTHR43312:SF1">
    <property type="entry name" value="NADP-DEPENDENT OXIDOREDUCTASE DOMAIN-CONTAINING PROTEIN"/>
    <property type="match status" value="1"/>
</dbReference>
<gene>
    <name evidence="2" type="ORF">D7W81_30300</name>
</gene>
<dbReference type="OrthoDB" id="9773828at2"/>
<name>A0A3A8PS16_9BACT</name>
<accession>A0A3A8PS16</accession>
<reference evidence="3" key="1">
    <citation type="submission" date="2018-09" db="EMBL/GenBank/DDBJ databases">
        <authorList>
            <person name="Livingstone P.G."/>
            <person name="Whitworth D.E."/>
        </authorList>
    </citation>
    <scope>NUCLEOTIDE SEQUENCE [LARGE SCALE GENOMIC DNA]</scope>
    <source>
        <strain evidence="3">AB050A</strain>
    </source>
</reference>
<dbReference type="InterPro" id="IPR023210">
    <property type="entry name" value="NADP_OxRdtase_dom"/>
</dbReference>
<dbReference type="PANTHER" id="PTHR43312">
    <property type="entry name" value="D-THREO-ALDOSE 1-DEHYDROGENASE"/>
    <property type="match status" value="1"/>
</dbReference>
<sequence>MTSLPRFTPRRPLGRTGFTATAVGIGDLADRTVPRGELVATLARALDAGLNVIDTAPGYEDGLSEEVVGEALRGRREGVFVIDKVDELDAPVAPQVEQSLRRLGLASVDLFALHAVKSLAQWEELARPGGALAQLEACVAKGQARFKGISCHHPDALVAAVRSGRCDVVMFPLGPFVDARYVEDVLPLARERGVGVVSFKTFGAGKLLGDTEGYGRPLQARPRGKVGSGGEAPGTPVLPHLSVAECVRYTLTLDPDVMLMGMGFPNEQDAALQAASAFRPLDAAGMRAVRERAHAAIQGKGAVWWNPLSPEVAAG</sequence>
<evidence type="ECO:0000313" key="2">
    <source>
        <dbReference type="EMBL" id="RKH57840.1"/>
    </source>
</evidence>
<comment type="caution">
    <text evidence="2">The sequence shown here is derived from an EMBL/GenBank/DDBJ whole genome shotgun (WGS) entry which is preliminary data.</text>
</comment>
<dbReference type="CDD" id="cd19100">
    <property type="entry name" value="AKR_unchar"/>
    <property type="match status" value="1"/>
</dbReference>
<dbReference type="Proteomes" id="UP000267003">
    <property type="component" value="Unassembled WGS sequence"/>
</dbReference>
<dbReference type="AlphaFoldDB" id="A0A3A8PS16"/>